<name>A0ACB9MQS5_9MYRT</name>
<dbReference type="Proteomes" id="UP001057402">
    <property type="component" value="Chromosome 9"/>
</dbReference>
<keyword evidence="2" id="KW-1185">Reference proteome</keyword>
<sequence>MHRIDPLSRRHAVPAAVCRGCGCLARQEAWHNTPKSPFSLPFALRCRSQVGYTQVTRLCRTKQLLTVNGEYPGPTIAVNEGDRVEIKVTNTIPSNTTIHWHGIRQMRTAWADGPAYITQCPIEGGRSYVYKFEVVDQRGTLLWHAHYSWQRASVYGAFIIYPRFPYPFKPKIQAEFPIILGEWWNSNADLVESEMMMYGGGPNTSDAYTINGHPGPLYPCSSQDTFVQAVEPGKTYMLRIINAALNDEMFFAVANHTLEVVEVDAVYTKRFGTSAVMVSPGQTTTVLLTVERSLAPSGVIPMAITPYVTSVFPFDNSTAVGFFQYESGAASQPKSLPVNVPNLPKMIDTEFATEFSNRLRSLATYRYPCRVPRSVDKQVIVTISLNLQDCPLGKTCRGYAGKRFLASMNNQSFVRPPMSILEHHYKNLSTSDALSASTFPEKPPESFDYTGVNPVTENMNTKFGSKVLVVPYGTNLEMVLQDTGFLNKENHPIHVHGHNFFIVGQGFGNFDGNKDPANYNLVDPPERNTIAVPMGGWAAIRLKADNPGAWFVHCHLEVHNSWGLAMAFIVLDGLDQSQRLLPPPHDLPSC</sequence>
<dbReference type="EMBL" id="CM042888">
    <property type="protein sequence ID" value="KAI4326265.1"/>
    <property type="molecule type" value="Genomic_DNA"/>
</dbReference>
<comment type="caution">
    <text evidence="1">The sequence shown here is derived from an EMBL/GenBank/DDBJ whole genome shotgun (WGS) entry which is preliminary data.</text>
</comment>
<evidence type="ECO:0000313" key="1">
    <source>
        <dbReference type="EMBL" id="KAI4326265.1"/>
    </source>
</evidence>
<accession>A0ACB9MQS5</accession>
<organism evidence="1 2">
    <name type="scientific">Melastoma candidum</name>
    <dbReference type="NCBI Taxonomy" id="119954"/>
    <lineage>
        <taxon>Eukaryota</taxon>
        <taxon>Viridiplantae</taxon>
        <taxon>Streptophyta</taxon>
        <taxon>Embryophyta</taxon>
        <taxon>Tracheophyta</taxon>
        <taxon>Spermatophyta</taxon>
        <taxon>Magnoliopsida</taxon>
        <taxon>eudicotyledons</taxon>
        <taxon>Gunneridae</taxon>
        <taxon>Pentapetalae</taxon>
        <taxon>rosids</taxon>
        <taxon>malvids</taxon>
        <taxon>Myrtales</taxon>
        <taxon>Melastomataceae</taxon>
        <taxon>Melastomatoideae</taxon>
        <taxon>Melastomateae</taxon>
        <taxon>Melastoma</taxon>
    </lineage>
</organism>
<protein>
    <submittedName>
        <fullName evidence="1">Uncharacterized protein</fullName>
    </submittedName>
</protein>
<reference evidence="2" key="1">
    <citation type="journal article" date="2023" name="Front. Plant Sci.">
        <title>Chromosomal-level genome assembly of Melastoma candidum provides insights into trichome evolution.</title>
        <authorList>
            <person name="Zhong Y."/>
            <person name="Wu W."/>
            <person name="Sun C."/>
            <person name="Zou P."/>
            <person name="Liu Y."/>
            <person name="Dai S."/>
            <person name="Zhou R."/>
        </authorList>
    </citation>
    <scope>NUCLEOTIDE SEQUENCE [LARGE SCALE GENOMIC DNA]</scope>
</reference>
<evidence type="ECO:0000313" key="2">
    <source>
        <dbReference type="Proteomes" id="UP001057402"/>
    </source>
</evidence>
<proteinExistence type="predicted"/>
<gene>
    <name evidence="1" type="ORF">MLD38_031595</name>
</gene>